<gene>
    <name evidence="6" type="ORF">BECKTUN1418D_GA0071000_11787</name>
</gene>
<dbReference type="Pfam" id="PF00005">
    <property type="entry name" value="ABC_tran"/>
    <property type="match status" value="1"/>
</dbReference>
<dbReference type="SUPFAM" id="SSF52540">
    <property type="entry name" value="P-loop containing nucleoside triphosphate hydrolases"/>
    <property type="match status" value="1"/>
</dbReference>
<feature type="domain" description="ABC transporter" evidence="5">
    <location>
        <begin position="1"/>
        <end position="196"/>
    </location>
</feature>
<dbReference type="InterPro" id="IPR050166">
    <property type="entry name" value="ABC_transporter_ATP-bind"/>
</dbReference>
<evidence type="ECO:0000256" key="4">
    <source>
        <dbReference type="ARBA" id="ARBA00022840"/>
    </source>
</evidence>
<comment type="similarity">
    <text evidence="1">Belongs to the ABC transporter superfamily.</text>
</comment>
<dbReference type="Gene3D" id="3.40.50.300">
    <property type="entry name" value="P-loop containing nucleotide triphosphate hydrolases"/>
    <property type="match status" value="1"/>
</dbReference>
<reference evidence="6" key="1">
    <citation type="submission" date="2019-02" db="EMBL/GenBank/DDBJ databases">
        <authorList>
            <person name="Gruber-Vodicka R. H."/>
            <person name="Seah K. B. B."/>
        </authorList>
    </citation>
    <scope>NUCLEOTIDE SEQUENCE</scope>
    <source>
        <strain evidence="6">BECK_BY1</strain>
    </source>
</reference>
<dbReference type="EMBL" id="CAADFX010000178">
    <property type="protein sequence ID" value="VFK62532.1"/>
    <property type="molecule type" value="Genomic_DNA"/>
</dbReference>
<dbReference type="PROSITE" id="PS00211">
    <property type="entry name" value="ABC_TRANSPORTER_1"/>
    <property type="match status" value="1"/>
</dbReference>
<organism evidence="6">
    <name type="scientific">Candidatus Kentrum sp. TUN</name>
    <dbReference type="NCBI Taxonomy" id="2126343"/>
    <lineage>
        <taxon>Bacteria</taxon>
        <taxon>Pseudomonadati</taxon>
        <taxon>Pseudomonadota</taxon>
        <taxon>Gammaproteobacteria</taxon>
        <taxon>Candidatus Kentrum</taxon>
    </lineage>
</organism>
<sequence length="218" mass="24781">MNRKSTLLRIIAGLESQTKGEIQWNIALENPIPHFMVFQDYGRSLFPWFTVRKQLTYARNCIDANRTEGNAVDANVEKILELTGLSGYADMLPNQLSGGMKQRVALARALVLKPGVLLLDEPFGSLDAYNRYQLEDYLLKTLKNMDIGMILVTHDLDEAIYLCNRIIIMGRKPSHIIGEIEVKFPKRDQIDTKSSEEFGSLRKRIFTLIQKTGFGIDS</sequence>
<evidence type="ECO:0000259" key="5">
    <source>
        <dbReference type="PROSITE" id="PS50893"/>
    </source>
</evidence>
<accession>A0A451A923</accession>
<dbReference type="InterPro" id="IPR003439">
    <property type="entry name" value="ABC_transporter-like_ATP-bd"/>
</dbReference>
<dbReference type="PANTHER" id="PTHR42788">
    <property type="entry name" value="TAURINE IMPORT ATP-BINDING PROTEIN-RELATED"/>
    <property type="match status" value="1"/>
</dbReference>
<keyword evidence="3" id="KW-0547">Nucleotide-binding</keyword>
<dbReference type="GO" id="GO:0016887">
    <property type="term" value="F:ATP hydrolysis activity"/>
    <property type="evidence" value="ECO:0007669"/>
    <property type="project" value="InterPro"/>
</dbReference>
<dbReference type="PANTHER" id="PTHR42788:SF13">
    <property type="entry name" value="ALIPHATIC SULFONATES IMPORT ATP-BINDING PROTEIN SSUB"/>
    <property type="match status" value="1"/>
</dbReference>
<keyword evidence="4" id="KW-0067">ATP-binding</keyword>
<name>A0A451A923_9GAMM</name>
<dbReference type="InterPro" id="IPR027417">
    <property type="entry name" value="P-loop_NTPase"/>
</dbReference>
<dbReference type="GO" id="GO:0005524">
    <property type="term" value="F:ATP binding"/>
    <property type="evidence" value="ECO:0007669"/>
    <property type="project" value="UniProtKB-KW"/>
</dbReference>
<dbReference type="PROSITE" id="PS50893">
    <property type="entry name" value="ABC_TRANSPORTER_2"/>
    <property type="match status" value="1"/>
</dbReference>
<evidence type="ECO:0000256" key="3">
    <source>
        <dbReference type="ARBA" id="ARBA00022741"/>
    </source>
</evidence>
<evidence type="ECO:0000256" key="1">
    <source>
        <dbReference type="ARBA" id="ARBA00005417"/>
    </source>
</evidence>
<proteinExistence type="inferred from homology"/>
<evidence type="ECO:0000313" key="6">
    <source>
        <dbReference type="EMBL" id="VFK62532.1"/>
    </source>
</evidence>
<keyword evidence="2" id="KW-0813">Transport</keyword>
<evidence type="ECO:0000256" key="2">
    <source>
        <dbReference type="ARBA" id="ARBA00022448"/>
    </source>
</evidence>
<dbReference type="AlphaFoldDB" id="A0A451A923"/>
<protein>
    <submittedName>
        <fullName evidence="6">ABC-type nitrate/sulfonate/bicarbonate transport system, ATPase component</fullName>
    </submittedName>
</protein>
<dbReference type="InterPro" id="IPR017871">
    <property type="entry name" value="ABC_transporter-like_CS"/>
</dbReference>